<dbReference type="PROSITE" id="PS50110">
    <property type="entry name" value="RESPONSE_REGULATORY"/>
    <property type="match status" value="1"/>
</dbReference>
<dbReference type="KEGG" id="hcz:G9Q37_13380"/>
<feature type="domain" description="Response regulatory" evidence="3">
    <location>
        <begin position="5"/>
        <end position="121"/>
    </location>
</feature>
<organism evidence="4 5">
    <name type="scientific">Hydrogenophaga crocea</name>
    <dbReference type="NCBI Taxonomy" id="2716225"/>
    <lineage>
        <taxon>Bacteria</taxon>
        <taxon>Pseudomonadati</taxon>
        <taxon>Pseudomonadota</taxon>
        <taxon>Betaproteobacteria</taxon>
        <taxon>Burkholderiales</taxon>
        <taxon>Comamonadaceae</taxon>
        <taxon>Hydrogenophaga</taxon>
    </lineage>
</organism>
<sequence>MTRNKILYVDDEAMALKYFERLVSPLAPVLTATSVDEGRALLDAHAGEIAVLVSDQRMPGARGNELLRHARERHPAVVRMLTTAYSDIGEAIEAINSGEIYRYIAKPWELEHLRADLRNALELAALRAERDGLLREKLMVEQARLLGQRIAQLTAVAAALGRGGHEAAVHAYVRAALAAGAASPAVDWRRWDYAELLSAEGERAVQLVDQVRQWWALWGAPPAGGDERLGVLANALGLSASGGSLALPGPAVLTAVLGAEPGSAIGAADSACLAWLLWVEGAAQLRVAGAHIDVVPAEAQAPRRGWLADAIEAAVPQAA</sequence>
<dbReference type="Pfam" id="PF00072">
    <property type="entry name" value="Response_reg"/>
    <property type="match status" value="1"/>
</dbReference>
<evidence type="ECO:0000313" key="5">
    <source>
        <dbReference type="Proteomes" id="UP000503162"/>
    </source>
</evidence>
<dbReference type="GO" id="GO:0000160">
    <property type="term" value="P:phosphorelay signal transduction system"/>
    <property type="evidence" value="ECO:0007669"/>
    <property type="project" value="InterPro"/>
</dbReference>
<evidence type="ECO:0000259" key="3">
    <source>
        <dbReference type="PROSITE" id="PS50110"/>
    </source>
</evidence>
<name>A0A6G8IIY0_9BURK</name>
<evidence type="ECO:0000313" key="4">
    <source>
        <dbReference type="EMBL" id="QIM53069.1"/>
    </source>
</evidence>
<dbReference type="RefSeq" id="WP_166227790.1">
    <property type="nucleotide sequence ID" value="NZ_CP049989.1"/>
</dbReference>
<keyword evidence="1 2" id="KW-0597">Phosphoprotein</keyword>
<gene>
    <name evidence="4" type="ORF">G9Q37_13380</name>
</gene>
<dbReference type="SUPFAM" id="SSF52172">
    <property type="entry name" value="CheY-like"/>
    <property type="match status" value="1"/>
</dbReference>
<dbReference type="Gene3D" id="3.40.50.2300">
    <property type="match status" value="1"/>
</dbReference>
<evidence type="ECO:0000256" key="2">
    <source>
        <dbReference type="PROSITE-ProRule" id="PRU00169"/>
    </source>
</evidence>
<evidence type="ECO:0000256" key="1">
    <source>
        <dbReference type="ARBA" id="ARBA00022553"/>
    </source>
</evidence>
<dbReference type="PANTHER" id="PTHR44591">
    <property type="entry name" value="STRESS RESPONSE REGULATOR PROTEIN 1"/>
    <property type="match status" value="1"/>
</dbReference>
<feature type="modified residue" description="4-aspartylphosphate" evidence="2">
    <location>
        <position position="55"/>
    </location>
</feature>
<protein>
    <submittedName>
        <fullName evidence="4">Response regulator</fullName>
    </submittedName>
</protein>
<dbReference type="InterPro" id="IPR011006">
    <property type="entry name" value="CheY-like_superfamily"/>
</dbReference>
<dbReference type="AlphaFoldDB" id="A0A6G8IIY0"/>
<dbReference type="EMBL" id="CP049989">
    <property type="protein sequence ID" value="QIM53069.1"/>
    <property type="molecule type" value="Genomic_DNA"/>
</dbReference>
<reference evidence="4 5" key="1">
    <citation type="submission" date="2020-03" db="EMBL/GenBank/DDBJ databases">
        <title>Hydrogenophaga sp. nov. isolated from cyanobacterial mat.</title>
        <authorList>
            <person name="Thorat V."/>
            <person name="Kirdat K."/>
            <person name="Tiwarekar B."/>
            <person name="Costa E.D."/>
            <person name="Yadav A."/>
        </authorList>
    </citation>
    <scope>NUCLEOTIDE SEQUENCE [LARGE SCALE GENOMIC DNA]</scope>
    <source>
        <strain evidence="4 5">BA0156</strain>
    </source>
</reference>
<keyword evidence="5" id="KW-1185">Reference proteome</keyword>
<dbReference type="PANTHER" id="PTHR44591:SF19">
    <property type="entry name" value="TWO-COMPONENT RESPONSE REGULATOR-RELATED"/>
    <property type="match status" value="1"/>
</dbReference>
<dbReference type="Proteomes" id="UP000503162">
    <property type="component" value="Chromosome"/>
</dbReference>
<dbReference type="CDD" id="cd17569">
    <property type="entry name" value="REC_HupR-like"/>
    <property type="match status" value="1"/>
</dbReference>
<dbReference type="SMART" id="SM00448">
    <property type="entry name" value="REC"/>
    <property type="match status" value="1"/>
</dbReference>
<accession>A0A6G8IIY0</accession>
<dbReference type="InterPro" id="IPR001789">
    <property type="entry name" value="Sig_transdc_resp-reg_receiver"/>
</dbReference>
<proteinExistence type="predicted"/>
<dbReference type="InterPro" id="IPR050595">
    <property type="entry name" value="Bact_response_regulator"/>
</dbReference>